<evidence type="ECO:0000313" key="3">
    <source>
        <dbReference type="EMBL" id="GMI06912.1"/>
    </source>
</evidence>
<evidence type="ECO:0000256" key="1">
    <source>
        <dbReference type="SAM" id="MobiDB-lite"/>
    </source>
</evidence>
<keyword evidence="2" id="KW-0812">Transmembrane</keyword>
<gene>
    <name evidence="3" type="ORF">TrLO_g13169</name>
</gene>
<accession>A0A9W7CEN3</accession>
<sequence length="173" mass="18864">MPLSTLRSTTSSVGSFSESTCNCPSGKFDDLQGTCIKVTDGMSEETPGMNLTTINVKQGFWRTNSKSTDVRECLIPEACVGGNSTNYCRSGHEGPYCAVCATDYFEDPFGLCKTCDTTTLDIILTVDALLTIIVVLCTTYKIRKKLKNRERESRATEEGGSKRFPLPSGSRTV</sequence>
<comment type="caution">
    <text evidence="3">The sequence shown here is derived from an EMBL/GenBank/DDBJ whole genome shotgun (WGS) entry which is preliminary data.</text>
</comment>
<evidence type="ECO:0000313" key="4">
    <source>
        <dbReference type="Proteomes" id="UP001165122"/>
    </source>
</evidence>
<feature type="region of interest" description="Disordered" evidence="1">
    <location>
        <begin position="148"/>
        <end position="173"/>
    </location>
</feature>
<dbReference type="EMBL" id="BRXW01000107">
    <property type="protein sequence ID" value="GMI06912.1"/>
    <property type="molecule type" value="Genomic_DNA"/>
</dbReference>
<name>A0A9W7CEN3_9STRA</name>
<proteinExistence type="predicted"/>
<keyword evidence="2" id="KW-1133">Transmembrane helix</keyword>
<dbReference type="PANTHER" id="PTHR11319:SF35">
    <property type="entry name" value="OUTER MEMBRANE PROTEIN PMPC-RELATED"/>
    <property type="match status" value="1"/>
</dbReference>
<feature type="transmembrane region" description="Helical" evidence="2">
    <location>
        <begin position="122"/>
        <end position="142"/>
    </location>
</feature>
<dbReference type="Proteomes" id="UP001165122">
    <property type="component" value="Unassembled WGS sequence"/>
</dbReference>
<dbReference type="OrthoDB" id="195103at2759"/>
<dbReference type="AlphaFoldDB" id="A0A9W7CEN3"/>
<reference evidence="4" key="1">
    <citation type="journal article" date="2023" name="Commun. Biol.">
        <title>Genome analysis of Parmales, the sister group of diatoms, reveals the evolutionary specialization of diatoms from phago-mixotrophs to photoautotrophs.</title>
        <authorList>
            <person name="Ban H."/>
            <person name="Sato S."/>
            <person name="Yoshikawa S."/>
            <person name="Yamada K."/>
            <person name="Nakamura Y."/>
            <person name="Ichinomiya M."/>
            <person name="Sato N."/>
            <person name="Blanc-Mathieu R."/>
            <person name="Endo H."/>
            <person name="Kuwata A."/>
            <person name="Ogata H."/>
        </authorList>
    </citation>
    <scope>NUCLEOTIDE SEQUENCE [LARGE SCALE GENOMIC DNA]</scope>
    <source>
        <strain evidence="4">NIES 3700</strain>
    </source>
</reference>
<evidence type="ECO:0000256" key="2">
    <source>
        <dbReference type="SAM" id="Phobius"/>
    </source>
</evidence>
<organism evidence="3 4">
    <name type="scientific">Triparma laevis f. longispina</name>
    <dbReference type="NCBI Taxonomy" id="1714387"/>
    <lineage>
        <taxon>Eukaryota</taxon>
        <taxon>Sar</taxon>
        <taxon>Stramenopiles</taxon>
        <taxon>Ochrophyta</taxon>
        <taxon>Bolidophyceae</taxon>
        <taxon>Parmales</taxon>
        <taxon>Triparmaceae</taxon>
        <taxon>Triparma</taxon>
    </lineage>
</organism>
<protein>
    <submittedName>
        <fullName evidence="3">Uncharacterized protein</fullName>
    </submittedName>
</protein>
<keyword evidence="2" id="KW-0472">Membrane</keyword>
<dbReference type="PANTHER" id="PTHR11319">
    <property type="entry name" value="G PROTEIN-COUPLED RECEPTOR-RELATED"/>
    <property type="match status" value="1"/>
</dbReference>
<keyword evidence="4" id="KW-1185">Reference proteome</keyword>
<feature type="compositionally biased region" description="Basic and acidic residues" evidence="1">
    <location>
        <begin position="149"/>
        <end position="161"/>
    </location>
</feature>